<dbReference type="EMBL" id="CP007790">
    <property type="protein sequence ID" value="AJK68429.1"/>
    <property type="molecule type" value="Genomic_DNA"/>
</dbReference>
<proteinExistence type="predicted"/>
<dbReference type="Proteomes" id="UP000031928">
    <property type="component" value="Chromosome"/>
</dbReference>
<evidence type="ECO:0000313" key="2">
    <source>
        <dbReference type="EMBL" id="AJK68429.1"/>
    </source>
</evidence>
<dbReference type="RefSeq" id="WP_042621067.1">
    <property type="nucleotide sequence ID" value="NZ_CP007790.1"/>
</dbReference>
<reference evidence="2 3" key="1">
    <citation type="submission" date="2014-05" db="EMBL/GenBank/DDBJ databases">
        <title>Complete genome sequence of Corynebacterium marinum DSM 44953.</title>
        <authorList>
            <person name="Schaffert L."/>
            <person name="Albersmeier A."/>
            <person name="Kalinowski J."/>
            <person name="Ruckert C."/>
        </authorList>
    </citation>
    <scope>NUCLEOTIDE SEQUENCE [LARGE SCALE GENOMIC DNA]</scope>
    <source>
        <strain evidence="2 3">DSM 44953</strain>
    </source>
</reference>
<dbReference type="OrthoDB" id="4425319at2"/>
<keyword evidence="3" id="KW-1185">Reference proteome</keyword>
<evidence type="ECO:0000313" key="3">
    <source>
        <dbReference type="Proteomes" id="UP000031928"/>
    </source>
</evidence>
<dbReference type="Pfam" id="PF02834">
    <property type="entry name" value="LigT_PEase"/>
    <property type="match status" value="1"/>
</dbReference>
<dbReference type="InterPro" id="IPR014051">
    <property type="entry name" value="Phosphoesterase_HXTX"/>
</dbReference>
<name>A0A0B6TQB1_9CORY</name>
<evidence type="ECO:0000259" key="1">
    <source>
        <dbReference type="Pfam" id="PF02834"/>
    </source>
</evidence>
<dbReference type="KEGG" id="cmq:B840_04050"/>
<gene>
    <name evidence="2" type="ORF">B840_04050</name>
</gene>
<dbReference type="InterPro" id="IPR009097">
    <property type="entry name" value="Cyclic_Pdiesterase"/>
</dbReference>
<dbReference type="AlphaFoldDB" id="A0A0B6TQB1"/>
<accession>A0A0B6TQB1</accession>
<dbReference type="Gene3D" id="3.90.1140.10">
    <property type="entry name" value="Cyclic phosphodiesterase"/>
    <property type="match status" value="1"/>
</dbReference>
<dbReference type="HOGENOM" id="CLU_1458988_0_0_11"/>
<sequence length="185" mass="20716">MTSPDNILLHLREEEEHQVREVFAHLAERGFPAQKQTPHITVTFSSAMPGDVVRRAADLLPPLIPARFERVGTVVFGTQRKQTVAWLLETSDELEIAAREISDLNPSGRGPRWTPHLTMGLRLPQEVVPDYIRALNEVTSSRLREVEVVRAALWRPGPRELTVLAGESFAEGTDMKVESGPGRRP</sequence>
<organism evidence="2 3">
    <name type="scientific">Corynebacterium marinum DSM 44953</name>
    <dbReference type="NCBI Taxonomy" id="1224162"/>
    <lineage>
        <taxon>Bacteria</taxon>
        <taxon>Bacillati</taxon>
        <taxon>Actinomycetota</taxon>
        <taxon>Actinomycetes</taxon>
        <taxon>Mycobacteriales</taxon>
        <taxon>Corynebacteriaceae</taxon>
        <taxon>Corynebacterium</taxon>
    </lineage>
</organism>
<dbReference type="SUPFAM" id="SSF55144">
    <property type="entry name" value="LigT-like"/>
    <property type="match status" value="1"/>
</dbReference>
<protein>
    <recommendedName>
        <fullName evidence="1">Phosphoesterase HXTX domain-containing protein</fullName>
    </recommendedName>
</protein>
<feature type="domain" description="Phosphoesterase HXTX" evidence="1">
    <location>
        <begin position="20"/>
        <end position="86"/>
    </location>
</feature>